<dbReference type="EMBL" id="JAIWQS010000006">
    <property type="protein sequence ID" value="KAJ8761909.1"/>
    <property type="molecule type" value="Genomic_DNA"/>
</dbReference>
<organism evidence="1 2">
    <name type="scientific">Erythroxylum novogranatense</name>
    <dbReference type="NCBI Taxonomy" id="1862640"/>
    <lineage>
        <taxon>Eukaryota</taxon>
        <taxon>Viridiplantae</taxon>
        <taxon>Streptophyta</taxon>
        <taxon>Embryophyta</taxon>
        <taxon>Tracheophyta</taxon>
        <taxon>Spermatophyta</taxon>
        <taxon>Magnoliopsida</taxon>
        <taxon>eudicotyledons</taxon>
        <taxon>Gunneridae</taxon>
        <taxon>Pentapetalae</taxon>
        <taxon>rosids</taxon>
        <taxon>fabids</taxon>
        <taxon>Malpighiales</taxon>
        <taxon>Erythroxylaceae</taxon>
        <taxon>Erythroxylum</taxon>
    </lineage>
</organism>
<dbReference type="AlphaFoldDB" id="A0AAV8T754"/>
<evidence type="ECO:0000313" key="1">
    <source>
        <dbReference type="EMBL" id="KAJ8761909.1"/>
    </source>
</evidence>
<protein>
    <submittedName>
        <fullName evidence="1">Uncharacterized protein</fullName>
    </submittedName>
</protein>
<evidence type="ECO:0000313" key="2">
    <source>
        <dbReference type="Proteomes" id="UP001159364"/>
    </source>
</evidence>
<name>A0AAV8T754_9ROSI</name>
<dbReference type="Proteomes" id="UP001159364">
    <property type="component" value="Linkage Group LG06"/>
</dbReference>
<gene>
    <name evidence="1" type="ORF">K2173_006511</name>
</gene>
<reference evidence="1 2" key="1">
    <citation type="submission" date="2021-09" db="EMBL/GenBank/DDBJ databases">
        <title>Genomic insights and catalytic innovation underlie evolution of tropane alkaloids biosynthesis.</title>
        <authorList>
            <person name="Wang Y.-J."/>
            <person name="Tian T."/>
            <person name="Huang J.-P."/>
            <person name="Huang S.-X."/>
        </authorList>
    </citation>
    <scope>NUCLEOTIDE SEQUENCE [LARGE SCALE GENOMIC DNA]</scope>
    <source>
        <strain evidence="1">KIB-2018</strain>
        <tissue evidence="1">Leaf</tissue>
    </source>
</reference>
<accession>A0AAV8T754</accession>
<keyword evidence="2" id="KW-1185">Reference proteome</keyword>
<proteinExistence type="predicted"/>
<sequence length="106" mass="11820">MIAFTHKSQVTSHKSQVTSVVVKLRTILKLALFRLIWCDLKEIGIEEEQQDALGFLSRGLQQEMHPFGGLLSCHPVIEFGFALSRGVRCGLGVTSGLIVIQKRLEE</sequence>
<comment type="caution">
    <text evidence="1">The sequence shown here is derived from an EMBL/GenBank/DDBJ whole genome shotgun (WGS) entry which is preliminary data.</text>
</comment>